<keyword evidence="2" id="KW-1185">Reference proteome</keyword>
<sequence length="174" mass="20200">MQNLVANTIAENKMQSLPKTTYQDHAEQTNLKTDFQEQEVRKPMITMDNIDSVKLDRDLGTPQRGFGAVLPRHNPEYNRFHLETTHRADFTPPDPDFKPVPECPPDFPDQSAAYRKCHSQFTDTADYRRPGRNTWQDESGVYANTHYKRQVMTVHKSYSRECVLISPINMTILE</sequence>
<proteinExistence type="predicted"/>
<dbReference type="PANTHER" id="PTHR35069:SF1">
    <property type="entry name" value="CILIA- AND FLAGELLA-ASSOCIATED PROTEIN 95"/>
    <property type="match status" value="1"/>
</dbReference>
<gene>
    <name evidence="1" type="ORF">FSP39_015675</name>
</gene>
<dbReference type="Proteomes" id="UP001186944">
    <property type="component" value="Unassembled WGS sequence"/>
</dbReference>
<organism evidence="1 2">
    <name type="scientific">Pinctada imbricata</name>
    <name type="common">Atlantic pearl-oyster</name>
    <name type="synonym">Pinctada martensii</name>
    <dbReference type="NCBI Taxonomy" id="66713"/>
    <lineage>
        <taxon>Eukaryota</taxon>
        <taxon>Metazoa</taxon>
        <taxon>Spiralia</taxon>
        <taxon>Lophotrochozoa</taxon>
        <taxon>Mollusca</taxon>
        <taxon>Bivalvia</taxon>
        <taxon>Autobranchia</taxon>
        <taxon>Pteriomorphia</taxon>
        <taxon>Pterioida</taxon>
        <taxon>Pterioidea</taxon>
        <taxon>Pteriidae</taxon>
        <taxon>Pinctada</taxon>
    </lineage>
</organism>
<reference evidence="1" key="1">
    <citation type="submission" date="2019-08" db="EMBL/GenBank/DDBJ databases">
        <title>The improved chromosome-level genome for the pearl oyster Pinctada fucata martensii using PacBio sequencing and Hi-C.</title>
        <authorList>
            <person name="Zheng Z."/>
        </authorList>
    </citation>
    <scope>NUCLEOTIDE SEQUENCE</scope>
    <source>
        <strain evidence="1">ZZ-2019</strain>
        <tissue evidence="1">Adductor muscle</tissue>
    </source>
</reference>
<dbReference type="EMBL" id="VSWD01000010">
    <property type="protein sequence ID" value="KAK3090912.1"/>
    <property type="molecule type" value="Genomic_DNA"/>
</dbReference>
<evidence type="ECO:0000313" key="1">
    <source>
        <dbReference type="EMBL" id="KAK3090912.1"/>
    </source>
</evidence>
<dbReference type="AlphaFoldDB" id="A0AA89C1L7"/>
<dbReference type="InterPro" id="IPR027905">
    <property type="entry name" value="CFAP95"/>
</dbReference>
<dbReference type="PANTHER" id="PTHR35069">
    <property type="entry name" value="PROTEIN C9ORF135"/>
    <property type="match status" value="1"/>
</dbReference>
<accession>A0AA89C1L7</accession>
<protein>
    <submittedName>
        <fullName evidence="1">Uncharacterized protein</fullName>
    </submittedName>
</protein>
<evidence type="ECO:0000313" key="2">
    <source>
        <dbReference type="Proteomes" id="UP001186944"/>
    </source>
</evidence>
<name>A0AA89C1L7_PINIB</name>
<dbReference type="GO" id="GO:0005886">
    <property type="term" value="C:plasma membrane"/>
    <property type="evidence" value="ECO:0007669"/>
    <property type="project" value="TreeGrafter"/>
</dbReference>
<dbReference type="Pfam" id="PF15139">
    <property type="entry name" value="CFAP95"/>
    <property type="match status" value="1"/>
</dbReference>
<comment type="caution">
    <text evidence="1">The sequence shown here is derived from an EMBL/GenBank/DDBJ whole genome shotgun (WGS) entry which is preliminary data.</text>
</comment>